<name>A0A1B0DIN4_PHLPP</name>
<evidence type="ECO:0000313" key="2">
    <source>
        <dbReference type="Proteomes" id="UP000092462"/>
    </source>
</evidence>
<dbReference type="VEuPathDB" id="VectorBase:PPAI008021"/>
<dbReference type="VEuPathDB" id="VectorBase:PPAPM1_007101"/>
<sequence length="89" mass="10554">MFEDDFSKAELSVENEDQWSAELPKKSLKVTTSRNYDHLKKSESVNIFAKKTEDPFEDDDFFKSAENSETKKKDNYKWEKNFANFDDNI</sequence>
<dbReference type="AlphaFoldDB" id="A0A1B0DIN4"/>
<dbReference type="EMBL" id="AJVK01062792">
    <property type="status" value="NOT_ANNOTATED_CDS"/>
    <property type="molecule type" value="Genomic_DNA"/>
</dbReference>
<dbReference type="EnsemblMetazoa" id="PPAI008021-RA">
    <property type="protein sequence ID" value="PPAI008021-PA"/>
    <property type="gene ID" value="PPAI008021"/>
</dbReference>
<protein>
    <submittedName>
        <fullName evidence="1">Uncharacterized protein</fullName>
    </submittedName>
</protein>
<accession>A0A1B0DIN4</accession>
<evidence type="ECO:0000313" key="1">
    <source>
        <dbReference type="EnsemblMetazoa" id="PPAI008021-PA"/>
    </source>
</evidence>
<proteinExistence type="predicted"/>
<reference evidence="1" key="1">
    <citation type="submission" date="2022-08" db="UniProtKB">
        <authorList>
            <consortium name="EnsemblMetazoa"/>
        </authorList>
    </citation>
    <scope>IDENTIFICATION</scope>
    <source>
        <strain evidence="1">Israel</strain>
    </source>
</reference>
<keyword evidence="2" id="KW-1185">Reference proteome</keyword>
<organism evidence="1 2">
    <name type="scientific">Phlebotomus papatasi</name>
    <name type="common">Sandfly</name>
    <dbReference type="NCBI Taxonomy" id="29031"/>
    <lineage>
        <taxon>Eukaryota</taxon>
        <taxon>Metazoa</taxon>
        <taxon>Ecdysozoa</taxon>
        <taxon>Arthropoda</taxon>
        <taxon>Hexapoda</taxon>
        <taxon>Insecta</taxon>
        <taxon>Pterygota</taxon>
        <taxon>Neoptera</taxon>
        <taxon>Endopterygota</taxon>
        <taxon>Diptera</taxon>
        <taxon>Nematocera</taxon>
        <taxon>Psychodoidea</taxon>
        <taxon>Psychodidae</taxon>
        <taxon>Phlebotomus</taxon>
        <taxon>Phlebotomus</taxon>
    </lineage>
</organism>
<dbReference type="Proteomes" id="UP000092462">
    <property type="component" value="Unassembled WGS sequence"/>
</dbReference>